<feature type="domain" description="EAL" evidence="3">
    <location>
        <begin position="255"/>
        <end position="505"/>
    </location>
</feature>
<dbReference type="Pfam" id="PF00563">
    <property type="entry name" value="EAL"/>
    <property type="match status" value="1"/>
</dbReference>
<dbReference type="RefSeq" id="WP_090363382.1">
    <property type="nucleotide sequence ID" value="NZ_FNEM01000003.1"/>
</dbReference>
<name>A0A1G8P112_9GAMM</name>
<keyword evidence="2" id="KW-0812">Transmembrane</keyword>
<dbReference type="CDD" id="cd01948">
    <property type="entry name" value="EAL"/>
    <property type="match status" value="1"/>
</dbReference>
<evidence type="ECO:0000313" key="5">
    <source>
        <dbReference type="Proteomes" id="UP000199527"/>
    </source>
</evidence>
<dbReference type="InterPro" id="IPR035919">
    <property type="entry name" value="EAL_sf"/>
</dbReference>
<sequence>MNKLRWQLGRLIRLGWRYFSITLAMGLIFSIALSLLNHSNTINSRLTLGLSLFEAYYNHSHSELSQLAQSVPWGICNATSERELKRAAKHSHYFDYLATMSDEQGFCRDQDLIIAPSTAFDVVATGAGPIWMKNNSHHLQSYQLMAIRLEGNRYLFGISKSRRLMKLLFPEEQFLSYSLITLNYKQETIITLGSSIRTGWSQQYHKGRGDLEINLYVHPKHLLMAMKQNLAIGVPVSLFVALAITLLLLYWRSYRGLHPEDLLDTFSNREIYPVFQPIVDGRDKRVLGHELLARWQHPQLGAIPPDEFIPLLEFHHQLDRLLYELAPQCQYLPDQHGYLSINLAGQQLLTENRDLGDFLEHLSRQIGIEPWQMVVEITEREVLDFQSAHFQKTLYDIRQRGFKVAIDDFGTGHNGLASLKVFQPDFLKVDKSFVQMVHHQSDTQPVLDSILQLAHRLNITLIAEGVETEAQRQYLLARGVIRMQGYLFARPGPLDNSQAKEQQNRLRPSRPQPDSTILAGDLATRQT</sequence>
<dbReference type="OrthoDB" id="675397at2"/>
<dbReference type="SUPFAM" id="SSF141868">
    <property type="entry name" value="EAL domain-like"/>
    <property type="match status" value="1"/>
</dbReference>
<keyword evidence="2" id="KW-0472">Membrane</keyword>
<dbReference type="PANTHER" id="PTHR33121:SF79">
    <property type="entry name" value="CYCLIC DI-GMP PHOSPHODIESTERASE PDED-RELATED"/>
    <property type="match status" value="1"/>
</dbReference>
<keyword evidence="2" id="KW-1133">Transmembrane helix</keyword>
<dbReference type="AlphaFoldDB" id="A0A1G8P112"/>
<dbReference type="GO" id="GO:0071111">
    <property type="term" value="F:cyclic-guanylate-specific phosphodiesterase activity"/>
    <property type="evidence" value="ECO:0007669"/>
    <property type="project" value="InterPro"/>
</dbReference>
<keyword evidence="5" id="KW-1185">Reference proteome</keyword>
<proteinExistence type="predicted"/>
<accession>A0A1G8P112</accession>
<dbReference type="Proteomes" id="UP000199527">
    <property type="component" value="Unassembled WGS sequence"/>
</dbReference>
<gene>
    <name evidence="4" type="ORF">SAMN04488540_103294</name>
</gene>
<evidence type="ECO:0000256" key="2">
    <source>
        <dbReference type="SAM" id="Phobius"/>
    </source>
</evidence>
<dbReference type="EMBL" id="FNEM01000003">
    <property type="protein sequence ID" value="SDI85906.1"/>
    <property type="molecule type" value="Genomic_DNA"/>
</dbReference>
<feature type="transmembrane region" description="Helical" evidence="2">
    <location>
        <begin position="230"/>
        <end position="251"/>
    </location>
</feature>
<dbReference type="InterPro" id="IPR050706">
    <property type="entry name" value="Cyclic-di-GMP_PDE-like"/>
</dbReference>
<dbReference type="InterPro" id="IPR001633">
    <property type="entry name" value="EAL_dom"/>
</dbReference>
<evidence type="ECO:0000256" key="1">
    <source>
        <dbReference type="SAM" id="MobiDB-lite"/>
    </source>
</evidence>
<feature type="region of interest" description="Disordered" evidence="1">
    <location>
        <begin position="492"/>
        <end position="527"/>
    </location>
</feature>
<dbReference type="PROSITE" id="PS50883">
    <property type="entry name" value="EAL"/>
    <property type="match status" value="1"/>
</dbReference>
<protein>
    <submittedName>
        <fullName evidence="4">EAL domain, c-di-GMP-specific phosphodiesterase class I (Or its enzymatically inactive variant)</fullName>
    </submittedName>
</protein>
<dbReference type="SMART" id="SM00052">
    <property type="entry name" value="EAL"/>
    <property type="match status" value="1"/>
</dbReference>
<evidence type="ECO:0000259" key="3">
    <source>
        <dbReference type="PROSITE" id="PS50883"/>
    </source>
</evidence>
<feature type="transmembrane region" description="Helical" evidence="2">
    <location>
        <begin position="16"/>
        <end position="36"/>
    </location>
</feature>
<evidence type="ECO:0000313" key="4">
    <source>
        <dbReference type="EMBL" id="SDI85906.1"/>
    </source>
</evidence>
<reference evidence="5" key="1">
    <citation type="submission" date="2016-10" db="EMBL/GenBank/DDBJ databases">
        <authorList>
            <person name="Varghese N."/>
            <person name="Submissions S."/>
        </authorList>
    </citation>
    <scope>NUCLEOTIDE SEQUENCE [LARGE SCALE GENOMIC DNA]</scope>
    <source>
        <strain evidence="5">DSM 23317</strain>
    </source>
</reference>
<organism evidence="4 5">
    <name type="scientific">Ferrimonas sediminum</name>
    <dbReference type="NCBI Taxonomy" id="718193"/>
    <lineage>
        <taxon>Bacteria</taxon>
        <taxon>Pseudomonadati</taxon>
        <taxon>Pseudomonadota</taxon>
        <taxon>Gammaproteobacteria</taxon>
        <taxon>Alteromonadales</taxon>
        <taxon>Ferrimonadaceae</taxon>
        <taxon>Ferrimonas</taxon>
    </lineage>
</organism>
<dbReference type="PANTHER" id="PTHR33121">
    <property type="entry name" value="CYCLIC DI-GMP PHOSPHODIESTERASE PDEF"/>
    <property type="match status" value="1"/>
</dbReference>
<dbReference type="Gene3D" id="3.20.20.450">
    <property type="entry name" value="EAL domain"/>
    <property type="match status" value="1"/>
</dbReference>